<keyword evidence="2" id="KW-0472">Membrane</keyword>
<feature type="region of interest" description="Disordered" evidence="1">
    <location>
        <begin position="1"/>
        <end position="35"/>
    </location>
</feature>
<reference evidence="3" key="1">
    <citation type="submission" date="2021-02" db="EMBL/GenBank/DDBJ databases">
        <authorList>
            <person name="Dougan E. K."/>
            <person name="Rhodes N."/>
            <person name="Thang M."/>
            <person name="Chan C."/>
        </authorList>
    </citation>
    <scope>NUCLEOTIDE SEQUENCE</scope>
</reference>
<feature type="compositionally biased region" description="Low complexity" evidence="1">
    <location>
        <begin position="92"/>
        <end position="163"/>
    </location>
</feature>
<protein>
    <submittedName>
        <fullName evidence="3">Uncharacterized protein</fullName>
    </submittedName>
</protein>
<organism evidence="3 4">
    <name type="scientific">Polarella glacialis</name>
    <name type="common">Dinoflagellate</name>
    <dbReference type="NCBI Taxonomy" id="89957"/>
    <lineage>
        <taxon>Eukaryota</taxon>
        <taxon>Sar</taxon>
        <taxon>Alveolata</taxon>
        <taxon>Dinophyceae</taxon>
        <taxon>Suessiales</taxon>
        <taxon>Suessiaceae</taxon>
        <taxon>Polarella</taxon>
    </lineage>
</organism>
<dbReference type="OrthoDB" id="64132at2759"/>
<dbReference type="Proteomes" id="UP000654075">
    <property type="component" value="Unassembled WGS sequence"/>
</dbReference>
<dbReference type="PANTHER" id="PTHR37458">
    <property type="entry name" value="THISBE"/>
    <property type="match status" value="1"/>
</dbReference>
<dbReference type="PANTHER" id="PTHR37458:SF1">
    <property type="entry name" value="THISBE"/>
    <property type="match status" value="1"/>
</dbReference>
<dbReference type="AlphaFoldDB" id="A0A813DDR9"/>
<feature type="region of interest" description="Disordered" evidence="1">
    <location>
        <begin position="86"/>
        <end position="167"/>
    </location>
</feature>
<name>A0A813DDR9_POLGL</name>
<accession>A0A813DDR9</accession>
<feature type="region of interest" description="Disordered" evidence="1">
    <location>
        <begin position="441"/>
        <end position="482"/>
    </location>
</feature>
<comment type="caution">
    <text evidence="3">The sequence shown here is derived from an EMBL/GenBank/DDBJ whole genome shotgun (WGS) entry which is preliminary data.</text>
</comment>
<dbReference type="GO" id="GO:0048018">
    <property type="term" value="F:receptor ligand activity"/>
    <property type="evidence" value="ECO:0007669"/>
    <property type="project" value="TreeGrafter"/>
</dbReference>
<keyword evidence="2" id="KW-1133">Transmembrane helix</keyword>
<gene>
    <name evidence="3" type="ORF">PGLA1383_LOCUS3874</name>
</gene>
<feature type="compositionally biased region" description="Low complexity" evidence="1">
    <location>
        <begin position="21"/>
        <end position="31"/>
    </location>
</feature>
<evidence type="ECO:0000256" key="2">
    <source>
        <dbReference type="SAM" id="Phobius"/>
    </source>
</evidence>
<evidence type="ECO:0000256" key="1">
    <source>
        <dbReference type="SAM" id="MobiDB-lite"/>
    </source>
</evidence>
<dbReference type="GO" id="GO:0005615">
    <property type="term" value="C:extracellular space"/>
    <property type="evidence" value="ECO:0007669"/>
    <property type="project" value="TreeGrafter"/>
</dbReference>
<dbReference type="EMBL" id="CAJNNV010001393">
    <property type="protein sequence ID" value="CAE8584952.1"/>
    <property type="molecule type" value="Genomic_DNA"/>
</dbReference>
<sequence>MARRSPVHSPGSTPQADPECLGAGPAALGGARPRRPGWRRLCHSVSRRRMAMLGPICLLLLAAACVGVPTAMDRLGGWSMLAKATGQAAGPTTTATTSTSTSFTRTSTSTSTLTSTSFTASTTTTTSFTSSTTSSATSTSATSTSSTSTSATSTSSTVSTTTTLPPAPGSRWKPLNLALLEPSTAAVQSFYVYRAANIFNFSPENVNVANLAGVLWYLSHEVMLDPHMPKFGMSRVLRYKVHTRATQPLIDKGMNFGVRYAYDMGKCTGPGKYLDHWESYGMVVGCNALGSYPFPNYTEYKLFPYPGAVWYSLPGNCGSMEWNQADADCRAEQAGGACPLGVTPTGAGNCTYSYEAAGEISLGELDSQQGDNRDNFWREADGKSCLTRMERARAAFERRYPGDLKDTDLQTPPCDFDCMLFDPDLPGCKENSAEIAAANANHTNGTNSTNTNNNNNNHNNNNDNDINLNNNRQQQHQRQQQQ</sequence>
<feature type="transmembrane region" description="Helical" evidence="2">
    <location>
        <begin position="50"/>
        <end position="72"/>
    </location>
</feature>
<keyword evidence="4" id="KW-1185">Reference proteome</keyword>
<proteinExistence type="predicted"/>
<evidence type="ECO:0000313" key="3">
    <source>
        <dbReference type="EMBL" id="CAE8584952.1"/>
    </source>
</evidence>
<keyword evidence="2" id="KW-0812">Transmembrane</keyword>
<evidence type="ECO:0000313" key="4">
    <source>
        <dbReference type="Proteomes" id="UP000654075"/>
    </source>
</evidence>